<dbReference type="CDD" id="cd01359">
    <property type="entry name" value="Argininosuccinate_lyase"/>
    <property type="match status" value="1"/>
</dbReference>
<dbReference type="PRINTS" id="PR00149">
    <property type="entry name" value="FUMRATELYASE"/>
</dbReference>
<dbReference type="GO" id="GO:0004056">
    <property type="term" value="F:argininosuccinate lyase activity"/>
    <property type="evidence" value="ECO:0007669"/>
    <property type="project" value="InterPro"/>
</dbReference>
<dbReference type="Gene3D" id="1.10.40.30">
    <property type="entry name" value="Fumarase/aspartase (C-terminal domain)"/>
    <property type="match status" value="1"/>
</dbReference>
<dbReference type="InterPro" id="IPR009049">
    <property type="entry name" value="Argininosuccinate_lyase"/>
</dbReference>
<reference evidence="2" key="1">
    <citation type="submission" date="2018-05" db="EMBL/GenBank/DDBJ databases">
        <authorList>
            <person name="Lanie J.A."/>
            <person name="Ng W.-L."/>
            <person name="Kazmierczak K.M."/>
            <person name="Andrzejewski T.M."/>
            <person name="Davidsen T.M."/>
            <person name="Wayne K.J."/>
            <person name="Tettelin H."/>
            <person name="Glass J.I."/>
            <person name="Rusch D."/>
            <person name="Podicherti R."/>
            <person name="Tsui H.-C.T."/>
            <person name="Winkler M.E."/>
        </authorList>
    </citation>
    <scope>NUCLEOTIDE SEQUENCE</scope>
</reference>
<dbReference type="Pfam" id="PF00206">
    <property type="entry name" value="Lyase_1"/>
    <property type="match status" value="1"/>
</dbReference>
<accession>A0A381NMW0</accession>
<dbReference type="EMBL" id="UINC01000465">
    <property type="protein sequence ID" value="SUZ55847.1"/>
    <property type="molecule type" value="Genomic_DNA"/>
</dbReference>
<dbReference type="InterPro" id="IPR000362">
    <property type="entry name" value="Fumarate_lyase_fam"/>
</dbReference>
<dbReference type="GO" id="GO:0005829">
    <property type="term" value="C:cytosol"/>
    <property type="evidence" value="ECO:0007669"/>
    <property type="project" value="TreeGrafter"/>
</dbReference>
<dbReference type="InterPro" id="IPR024083">
    <property type="entry name" value="Fumarase/histidase_N"/>
</dbReference>
<dbReference type="PANTHER" id="PTHR43814">
    <property type="entry name" value="ARGININOSUCCINATE LYASE"/>
    <property type="match status" value="1"/>
</dbReference>
<dbReference type="AlphaFoldDB" id="A0A381NMW0"/>
<dbReference type="GO" id="GO:0042450">
    <property type="term" value="P:L-arginine biosynthetic process via ornithine"/>
    <property type="evidence" value="ECO:0007669"/>
    <property type="project" value="InterPro"/>
</dbReference>
<sequence>MEVNDSALLYHGMSLADLAHVIMLIEIDLIPQDARRALLSALLEMHSLPAEDIDFKIDLVDVYTNRTQMLYQRTPETAGWLQAGRPRREVSTLAYLIVTRAELLEVVKYVLKLMETLLEFCEDHHSTLLPDYTYLQRAHPTTLAHYMLTFVQHMARDLDRMQSAYKRTNKSPACAGSTNGSRLPLDRELVAELLGFKGLVLHTRDATWQSDGPIELMSATLAILCNIDRLAEDLQIWATSEFNFIDLSESHSRISVIMPQKKNPYSLAYIRGVAREMIGRLSGTAALQFTPSGQVDNRIFTYGMVPRGLMQTKEALKLFSVTISGLKVNKDKMLLAAVESLGGATDLAEEIMMRHGINAQAAHSIVAQAIRFSTQEGKRLKADLINDAAKDIINYSLNISDDHIFQIMDPEAIIETRTGPGGASSKSIHKMITDFRNIINDSNHWRTLEKSWLKKSEKNLVERVQSICQCT</sequence>
<dbReference type="Gene3D" id="1.20.200.10">
    <property type="entry name" value="Fumarase/aspartase (Central domain)"/>
    <property type="match status" value="1"/>
</dbReference>
<dbReference type="SUPFAM" id="SSF48557">
    <property type="entry name" value="L-aspartase-like"/>
    <property type="match status" value="1"/>
</dbReference>
<proteinExistence type="predicted"/>
<organism evidence="2">
    <name type="scientific">marine metagenome</name>
    <dbReference type="NCBI Taxonomy" id="408172"/>
    <lineage>
        <taxon>unclassified sequences</taxon>
        <taxon>metagenomes</taxon>
        <taxon>ecological metagenomes</taxon>
    </lineage>
</organism>
<evidence type="ECO:0000259" key="1">
    <source>
        <dbReference type="Pfam" id="PF00206"/>
    </source>
</evidence>
<name>A0A381NMW0_9ZZZZ</name>
<gene>
    <name evidence="2" type="ORF">METZ01_LOCUS8701</name>
</gene>
<dbReference type="PRINTS" id="PR00145">
    <property type="entry name" value="ARGSUCLYASE"/>
</dbReference>
<dbReference type="InterPro" id="IPR008948">
    <property type="entry name" value="L-Aspartase-like"/>
</dbReference>
<evidence type="ECO:0000313" key="2">
    <source>
        <dbReference type="EMBL" id="SUZ55847.1"/>
    </source>
</evidence>
<dbReference type="InterPro" id="IPR022761">
    <property type="entry name" value="Fumarate_lyase_N"/>
</dbReference>
<protein>
    <recommendedName>
        <fullName evidence="1">Fumarate lyase N-terminal domain-containing protein</fullName>
    </recommendedName>
</protein>
<feature type="domain" description="Fumarate lyase N-terminal" evidence="1">
    <location>
        <begin position="73"/>
        <end position="279"/>
    </location>
</feature>
<dbReference type="Gene3D" id="1.10.275.10">
    <property type="entry name" value="Fumarase/aspartase (N-terminal domain)"/>
    <property type="match status" value="1"/>
</dbReference>
<dbReference type="PANTHER" id="PTHR43814:SF1">
    <property type="entry name" value="ARGININOSUCCINATE LYASE"/>
    <property type="match status" value="1"/>
</dbReference>